<protein>
    <submittedName>
        <fullName evidence="1">Uncharacterized protein</fullName>
    </submittedName>
</protein>
<dbReference type="EMBL" id="CM023486">
    <property type="protein sequence ID" value="KAH6927704.1"/>
    <property type="molecule type" value="Genomic_DNA"/>
</dbReference>
<evidence type="ECO:0000313" key="2">
    <source>
        <dbReference type="Proteomes" id="UP000821845"/>
    </source>
</evidence>
<sequence>MPLMLFARRPEQYKRPCKTSGIRDKSVLSIELTDAHLPFGRRSTLACRHGESNQGNYEDVFVSTGRCSAFGSATDGSPESHREAGSPPAEKTRDPSGPAGHNSRTARYPFWQAWVTCAVLDSAAFPSKHGVLGFRARQRADRCSVRHSDFQAEEQVDFHVLEEAADAEIECAVLASAASRNKCSASEHPAHPSIAVYEKTAIEVVRLPSRMLPATVDFHLQ</sequence>
<gene>
    <name evidence="1" type="ORF">HPB50_007398</name>
</gene>
<proteinExistence type="predicted"/>
<keyword evidence="2" id="KW-1185">Reference proteome</keyword>
<organism evidence="1 2">
    <name type="scientific">Hyalomma asiaticum</name>
    <name type="common">Tick</name>
    <dbReference type="NCBI Taxonomy" id="266040"/>
    <lineage>
        <taxon>Eukaryota</taxon>
        <taxon>Metazoa</taxon>
        <taxon>Ecdysozoa</taxon>
        <taxon>Arthropoda</taxon>
        <taxon>Chelicerata</taxon>
        <taxon>Arachnida</taxon>
        <taxon>Acari</taxon>
        <taxon>Parasitiformes</taxon>
        <taxon>Ixodida</taxon>
        <taxon>Ixodoidea</taxon>
        <taxon>Ixodidae</taxon>
        <taxon>Hyalomminae</taxon>
        <taxon>Hyalomma</taxon>
    </lineage>
</organism>
<dbReference type="Proteomes" id="UP000821845">
    <property type="component" value="Chromosome 6"/>
</dbReference>
<accession>A0ACB7S0Y0</accession>
<name>A0ACB7S0Y0_HYAAI</name>
<reference evidence="1" key="1">
    <citation type="submission" date="2020-05" db="EMBL/GenBank/DDBJ databases">
        <title>Large-scale comparative analyses of tick genomes elucidate their genetic diversity and vector capacities.</title>
        <authorList>
            <person name="Jia N."/>
            <person name="Wang J."/>
            <person name="Shi W."/>
            <person name="Du L."/>
            <person name="Sun Y."/>
            <person name="Zhan W."/>
            <person name="Jiang J."/>
            <person name="Wang Q."/>
            <person name="Zhang B."/>
            <person name="Ji P."/>
            <person name="Sakyi L.B."/>
            <person name="Cui X."/>
            <person name="Yuan T."/>
            <person name="Jiang B."/>
            <person name="Yang W."/>
            <person name="Lam T.T.-Y."/>
            <person name="Chang Q."/>
            <person name="Ding S."/>
            <person name="Wang X."/>
            <person name="Zhu J."/>
            <person name="Ruan X."/>
            <person name="Zhao L."/>
            <person name="Wei J."/>
            <person name="Que T."/>
            <person name="Du C."/>
            <person name="Cheng J."/>
            <person name="Dai P."/>
            <person name="Han X."/>
            <person name="Huang E."/>
            <person name="Gao Y."/>
            <person name="Liu J."/>
            <person name="Shao H."/>
            <person name="Ye R."/>
            <person name="Li L."/>
            <person name="Wei W."/>
            <person name="Wang X."/>
            <person name="Wang C."/>
            <person name="Yang T."/>
            <person name="Huo Q."/>
            <person name="Li W."/>
            <person name="Guo W."/>
            <person name="Chen H."/>
            <person name="Zhou L."/>
            <person name="Ni X."/>
            <person name="Tian J."/>
            <person name="Zhou Y."/>
            <person name="Sheng Y."/>
            <person name="Liu T."/>
            <person name="Pan Y."/>
            <person name="Xia L."/>
            <person name="Li J."/>
            <person name="Zhao F."/>
            <person name="Cao W."/>
        </authorList>
    </citation>
    <scope>NUCLEOTIDE SEQUENCE</scope>
    <source>
        <strain evidence="1">Hyas-2018</strain>
    </source>
</reference>
<evidence type="ECO:0000313" key="1">
    <source>
        <dbReference type="EMBL" id="KAH6927704.1"/>
    </source>
</evidence>
<comment type="caution">
    <text evidence="1">The sequence shown here is derived from an EMBL/GenBank/DDBJ whole genome shotgun (WGS) entry which is preliminary data.</text>
</comment>